<feature type="transmembrane region" description="Helical" evidence="1">
    <location>
        <begin position="156"/>
        <end position="174"/>
    </location>
</feature>
<keyword evidence="3" id="KW-1185">Reference proteome</keyword>
<sequence>MNSTLALSMTTSIKIVHWVSTPSLQRLVLPLLIGVMISLSLPYFIGDSPTVAEFDAVPATLCLCLSFLLLINSPLIEPRCTDNVFAITLAILLAFPSFQGTLAVLLFLAIWIGNHNLRSNTRLRTCAVIIAVCALQTLLVFYALKWFTEPVLAIDAKLVASILSLVTGSGYATSNVYAGPSEYQVLMLRNCSSLPTLISAFTCWFAIARWHGIAFTLRECTVVLTLMLFTLSLNIMRLFSMGISMQWHAWWHSALGKDTYLFISVVLTLSIIFWGIRYAKTEHNH</sequence>
<evidence type="ECO:0000256" key="1">
    <source>
        <dbReference type="SAM" id="Phobius"/>
    </source>
</evidence>
<feature type="transmembrane region" description="Helical" evidence="1">
    <location>
        <begin position="84"/>
        <end position="110"/>
    </location>
</feature>
<feature type="transmembrane region" description="Helical" evidence="1">
    <location>
        <begin position="186"/>
        <end position="208"/>
    </location>
</feature>
<gene>
    <name evidence="2" type="ORF">BTN49_2511</name>
</gene>
<feature type="transmembrane region" description="Helical" evidence="1">
    <location>
        <begin position="27"/>
        <end position="45"/>
    </location>
</feature>
<accession>A0A2A5T1M1</accession>
<proteinExistence type="predicted"/>
<name>A0A2A5T1M1_9GAMM</name>
<dbReference type="AlphaFoldDB" id="A0A2A5T1M1"/>
<dbReference type="EMBL" id="NBYY01000028">
    <property type="protein sequence ID" value="PCS22046.1"/>
    <property type="molecule type" value="Genomic_DNA"/>
</dbReference>
<keyword evidence="1" id="KW-0812">Transmembrane</keyword>
<protein>
    <submittedName>
        <fullName evidence="2">Uncharacterized protein</fullName>
    </submittedName>
</protein>
<organism evidence="2 3">
    <name type="scientific">Candidatus Enterovibrio escicola</name>
    <dbReference type="NCBI Taxonomy" id="1927127"/>
    <lineage>
        <taxon>Bacteria</taxon>
        <taxon>Pseudomonadati</taxon>
        <taxon>Pseudomonadota</taxon>
        <taxon>Gammaproteobacteria</taxon>
        <taxon>Vibrionales</taxon>
        <taxon>Vibrionaceae</taxon>
        <taxon>Enterovibrio</taxon>
    </lineage>
</organism>
<feature type="transmembrane region" description="Helical" evidence="1">
    <location>
        <begin position="220"/>
        <end position="239"/>
    </location>
</feature>
<keyword evidence="1" id="KW-0472">Membrane</keyword>
<keyword evidence="1" id="KW-1133">Transmembrane helix</keyword>
<dbReference type="RefSeq" id="WP_097356989.1">
    <property type="nucleotide sequence ID" value="NZ_CAWNJE010000037.1"/>
</dbReference>
<feature type="transmembrane region" description="Helical" evidence="1">
    <location>
        <begin position="51"/>
        <end position="72"/>
    </location>
</feature>
<dbReference type="GeneID" id="66952262"/>
<dbReference type="Proteomes" id="UP000219020">
    <property type="component" value="Unassembled WGS sequence"/>
</dbReference>
<evidence type="ECO:0000313" key="2">
    <source>
        <dbReference type="EMBL" id="PCS22046.1"/>
    </source>
</evidence>
<reference evidence="3" key="1">
    <citation type="submission" date="2017-04" db="EMBL/GenBank/DDBJ databases">
        <title>Genome evolution of the luminous symbionts of deep sea anglerfish.</title>
        <authorList>
            <person name="Hendry T.A."/>
        </authorList>
    </citation>
    <scope>NUCLEOTIDE SEQUENCE [LARGE SCALE GENOMIC DNA]</scope>
</reference>
<feature type="transmembrane region" description="Helical" evidence="1">
    <location>
        <begin position="259"/>
        <end position="279"/>
    </location>
</feature>
<comment type="caution">
    <text evidence="2">The sequence shown here is derived from an EMBL/GenBank/DDBJ whole genome shotgun (WGS) entry which is preliminary data.</text>
</comment>
<feature type="transmembrane region" description="Helical" evidence="1">
    <location>
        <begin position="122"/>
        <end position="144"/>
    </location>
</feature>
<evidence type="ECO:0000313" key="3">
    <source>
        <dbReference type="Proteomes" id="UP000219020"/>
    </source>
</evidence>